<name>A0A1H0NEV1_9CLOT</name>
<reference evidence="1 2" key="1">
    <citation type="submission" date="2016-10" db="EMBL/GenBank/DDBJ databases">
        <authorList>
            <person name="de Groot N.N."/>
        </authorList>
    </citation>
    <scope>NUCLEOTIDE SEQUENCE [LARGE SCALE GENOMIC DNA]</scope>
    <source>
        <strain evidence="1 2">DSM 12272</strain>
    </source>
</reference>
<organism evidence="1 2">
    <name type="scientific">Clostridium gasigenes</name>
    <dbReference type="NCBI Taxonomy" id="94869"/>
    <lineage>
        <taxon>Bacteria</taxon>
        <taxon>Bacillati</taxon>
        <taxon>Bacillota</taxon>
        <taxon>Clostridia</taxon>
        <taxon>Eubacteriales</taxon>
        <taxon>Clostridiaceae</taxon>
        <taxon>Clostridium</taxon>
    </lineage>
</organism>
<proteinExistence type="predicted"/>
<evidence type="ECO:0008006" key="3">
    <source>
        <dbReference type="Google" id="ProtNLM"/>
    </source>
</evidence>
<dbReference type="Gene3D" id="3.90.79.10">
    <property type="entry name" value="Nucleoside Triphosphate Pyrophosphohydrolase"/>
    <property type="match status" value="1"/>
</dbReference>
<dbReference type="SUPFAM" id="SSF55811">
    <property type="entry name" value="Nudix"/>
    <property type="match status" value="1"/>
</dbReference>
<dbReference type="OrthoDB" id="1936118at2"/>
<dbReference type="Proteomes" id="UP000198597">
    <property type="component" value="Unassembled WGS sequence"/>
</dbReference>
<gene>
    <name evidence="1" type="ORF">SAMN04488529_101809</name>
</gene>
<evidence type="ECO:0000313" key="2">
    <source>
        <dbReference type="Proteomes" id="UP000198597"/>
    </source>
</evidence>
<dbReference type="STRING" id="94869.SAMN04488529_101809"/>
<dbReference type="AlphaFoldDB" id="A0A1H0NEV1"/>
<dbReference type="InterPro" id="IPR015797">
    <property type="entry name" value="NUDIX_hydrolase-like_dom_sf"/>
</dbReference>
<keyword evidence="2" id="KW-1185">Reference proteome</keyword>
<protein>
    <recommendedName>
        <fullName evidence="3">Nudix hydrolase domain-containing protein</fullName>
    </recommendedName>
</protein>
<dbReference type="GeneID" id="65310958"/>
<dbReference type="RefSeq" id="WP_089966062.1">
    <property type="nucleotide sequence ID" value="NZ_CP071376.1"/>
</dbReference>
<dbReference type="EMBL" id="FNJM01000001">
    <property type="protein sequence ID" value="SDO91299.1"/>
    <property type="molecule type" value="Genomic_DNA"/>
</dbReference>
<evidence type="ECO:0000313" key="1">
    <source>
        <dbReference type="EMBL" id="SDO91299.1"/>
    </source>
</evidence>
<sequence length="128" mass="14909">MSKVISCSLIIKDDFNNVLIIQRKVKKGQPKVWSLLNREIKGKETIEKCLEKIAKDDLKGIVFNFTPFKEFTINENAINTSYTGIIKESIILHKDIIGSKWINKRVLDEYDFAKDNKEILLEFFESIK</sequence>
<accession>A0A1H0NEV1</accession>